<evidence type="ECO:0000313" key="2">
    <source>
        <dbReference type="Proteomes" id="UP000076722"/>
    </source>
</evidence>
<gene>
    <name evidence="1" type="ORF">SISNIDRAFT_460797</name>
</gene>
<dbReference type="Proteomes" id="UP000076722">
    <property type="component" value="Unassembled WGS sequence"/>
</dbReference>
<evidence type="ECO:0000313" key="1">
    <source>
        <dbReference type="EMBL" id="KZS87501.1"/>
    </source>
</evidence>
<reference evidence="1 2" key="1">
    <citation type="journal article" date="2016" name="Mol. Biol. Evol.">
        <title>Comparative Genomics of Early-Diverging Mushroom-Forming Fungi Provides Insights into the Origins of Lignocellulose Decay Capabilities.</title>
        <authorList>
            <person name="Nagy L.G."/>
            <person name="Riley R."/>
            <person name="Tritt A."/>
            <person name="Adam C."/>
            <person name="Daum C."/>
            <person name="Floudas D."/>
            <person name="Sun H."/>
            <person name="Yadav J.S."/>
            <person name="Pangilinan J."/>
            <person name="Larsson K.H."/>
            <person name="Matsuura K."/>
            <person name="Barry K."/>
            <person name="Labutti K."/>
            <person name="Kuo R."/>
            <person name="Ohm R.A."/>
            <person name="Bhattacharya S.S."/>
            <person name="Shirouzu T."/>
            <person name="Yoshinaga Y."/>
            <person name="Martin F.M."/>
            <person name="Grigoriev I.V."/>
            <person name="Hibbett D.S."/>
        </authorList>
    </citation>
    <scope>NUCLEOTIDE SEQUENCE [LARGE SCALE GENOMIC DNA]</scope>
    <source>
        <strain evidence="1 2">HHB9708</strain>
    </source>
</reference>
<sequence>MAGFAIAASSSAYDNTVYLIRHGEKPKSGDGLSPKGQKRAQCISKLFDLSSNYNIGYILAETPETGGERDRPFLTVQPLAAVLGLQIDISCGRDHHECVAEAVKKFTKKSNKNILVCWEHGALTEIAEKLGIKPGPVYPSDLFNQTWAIWDKTLTIGYEDCPGLDPSEDRILRVQI</sequence>
<dbReference type="STRING" id="1314777.A0A164NA30"/>
<proteinExistence type="predicted"/>
<dbReference type="AlphaFoldDB" id="A0A164NA30"/>
<keyword evidence="2" id="KW-1185">Reference proteome</keyword>
<dbReference type="EMBL" id="KV419448">
    <property type="protein sequence ID" value="KZS87501.1"/>
    <property type="molecule type" value="Genomic_DNA"/>
</dbReference>
<protein>
    <submittedName>
        <fullName evidence="1">Putative phosphoglycerate mutase family protein</fullName>
    </submittedName>
</protein>
<name>A0A164NA30_9AGAM</name>
<dbReference type="OrthoDB" id="425925at2759"/>
<organism evidence="1 2">
    <name type="scientific">Sistotremastrum niveocremeum HHB9708</name>
    <dbReference type="NCBI Taxonomy" id="1314777"/>
    <lineage>
        <taxon>Eukaryota</taxon>
        <taxon>Fungi</taxon>
        <taxon>Dikarya</taxon>
        <taxon>Basidiomycota</taxon>
        <taxon>Agaricomycotina</taxon>
        <taxon>Agaricomycetes</taxon>
        <taxon>Sistotremastrales</taxon>
        <taxon>Sistotremastraceae</taxon>
        <taxon>Sertulicium</taxon>
        <taxon>Sertulicium niveocremeum</taxon>
    </lineage>
</organism>
<accession>A0A164NA30</accession>